<dbReference type="AlphaFoldDB" id="A0A4Y7T220"/>
<name>A0A4Y7T220_COPMI</name>
<dbReference type="Proteomes" id="UP000298030">
    <property type="component" value="Unassembled WGS sequence"/>
</dbReference>
<gene>
    <name evidence="2" type="ORF">FA13DRAFT_815875</name>
</gene>
<feature type="region of interest" description="Disordered" evidence="1">
    <location>
        <begin position="1"/>
        <end position="36"/>
    </location>
</feature>
<comment type="caution">
    <text evidence="2">The sequence shown here is derived from an EMBL/GenBank/DDBJ whole genome shotgun (WGS) entry which is preliminary data.</text>
</comment>
<dbReference type="EMBL" id="QPFP01000034">
    <property type="protein sequence ID" value="TEB28207.1"/>
    <property type="molecule type" value="Genomic_DNA"/>
</dbReference>
<evidence type="ECO:0000313" key="2">
    <source>
        <dbReference type="EMBL" id="TEB28207.1"/>
    </source>
</evidence>
<evidence type="ECO:0000313" key="3">
    <source>
        <dbReference type="Proteomes" id="UP000298030"/>
    </source>
</evidence>
<feature type="compositionally biased region" description="Polar residues" evidence="1">
    <location>
        <begin position="12"/>
        <end position="35"/>
    </location>
</feature>
<proteinExistence type="predicted"/>
<keyword evidence="3" id="KW-1185">Reference proteome</keyword>
<sequence>MATLGNHDGWPSGTTSQDGNPSVISVMPNSSSQRSENLDIRVAGRDMHATSSNVNLTLKIGVGYPDLPSLKERQSKQDEMERWGSSLVSVLLGILRTSFPSLFLLSSDGHVPSSVSESSARSRASGDLAEDGVEIVSMSQTDVRLVLNQGGLGLRTSSSRCPRSSRTESSIPRSVCAYSPWRETGSTVLGTSTVGDREPSMGNSSRRCWNVHNWRWFSQAVQHMGGPGHALLPQ</sequence>
<evidence type="ECO:0000256" key="1">
    <source>
        <dbReference type="SAM" id="MobiDB-lite"/>
    </source>
</evidence>
<reference evidence="2 3" key="1">
    <citation type="journal article" date="2019" name="Nat. Ecol. Evol.">
        <title>Megaphylogeny resolves global patterns of mushroom evolution.</title>
        <authorList>
            <person name="Varga T."/>
            <person name="Krizsan K."/>
            <person name="Foldi C."/>
            <person name="Dima B."/>
            <person name="Sanchez-Garcia M."/>
            <person name="Sanchez-Ramirez S."/>
            <person name="Szollosi G.J."/>
            <person name="Szarkandi J.G."/>
            <person name="Papp V."/>
            <person name="Albert L."/>
            <person name="Andreopoulos W."/>
            <person name="Angelini C."/>
            <person name="Antonin V."/>
            <person name="Barry K.W."/>
            <person name="Bougher N.L."/>
            <person name="Buchanan P."/>
            <person name="Buyck B."/>
            <person name="Bense V."/>
            <person name="Catcheside P."/>
            <person name="Chovatia M."/>
            <person name="Cooper J."/>
            <person name="Damon W."/>
            <person name="Desjardin D."/>
            <person name="Finy P."/>
            <person name="Geml J."/>
            <person name="Haridas S."/>
            <person name="Hughes K."/>
            <person name="Justo A."/>
            <person name="Karasinski D."/>
            <person name="Kautmanova I."/>
            <person name="Kiss B."/>
            <person name="Kocsube S."/>
            <person name="Kotiranta H."/>
            <person name="LaButti K.M."/>
            <person name="Lechner B.E."/>
            <person name="Liimatainen K."/>
            <person name="Lipzen A."/>
            <person name="Lukacs Z."/>
            <person name="Mihaltcheva S."/>
            <person name="Morgado L.N."/>
            <person name="Niskanen T."/>
            <person name="Noordeloos M.E."/>
            <person name="Ohm R.A."/>
            <person name="Ortiz-Santana B."/>
            <person name="Ovrebo C."/>
            <person name="Racz N."/>
            <person name="Riley R."/>
            <person name="Savchenko A."/>
            <person name="Shiryaev A."/>
            <person name="Soop K."/>
            <person name="Spirin V."/>
            <person name="Szebenyi C."/>
            <person name="Tomsovsky M."/>
            <person name="Tulloss R.E."/>
            <person name="Uehling J."/>
            <person name="Grigoriev I.V."/>
            <person name="Vagvolgyi C."/>
            <person name="Papp T."/>
            <person name="Martin F.M."/>
            <person name="Miettinen O."/>
            <person name="Hibbett D.S."/>
            <person name="Nagy L.G."/>
        </authorList>
    </citation>
    <scope>NUCLEOTIDE SEQUENCE [LARGE SCALE GENOMIC DNA]</scope>
    <source>
        <strain evidence="2 3">FP101781</strain>
    </source>
</reference>
<accession>A0A4Y7T220</accession>
<protein>
    <submittedName>
        <fullName evidence="2">Uncharacterized protein</fullName>
    </submittedName>
</protein>
<organism evidence="2 3">
    <name type="scientific">Coprinellus micaceus</name>
    <name type="common">Glistening ink-cap mushroom</name>
    <name type="synonym">Coprinus micaceus</name>
    <dbReference type="NCBI Taxonomy" id="71717"/>
    <lineage>
        <taxon>Eukaryota</taxon>
        <taxon>Fungi</taxon>
        <taxon>Dikarya</taxon>
        <taxon>Basidiomycota</taxon>
        <taxon>Agaricomycotina</taxon>
        <taxon>Agaricomycetes</taxon>
        <taxon>Agaricomycetidae</taxon>
        <taxon>Agaricales</taxon>
        <taxon>Agaricineae</taxon>
        <taxon>Psathyrellaceae</taxon>
        <taxon>Coprinellus</taxon>
    </lineage>
</organism>